<dbReference type="RefSeq" id="WP_116856187.1">
    <property type="nucleotide sequence ID" value="NZ_QTJV01000010.1"/>
</dbReference>
<reference evidence="1 2" key="1">
    <citation type="submission" date="2018-08" db="EMBL/GenBank/DDBJ databases">
        <title>Chitinophaga sp. K20C18050901, a novel bacterium isolated from forest soil.</title>
        <authorList>
            <person name="Wang C."/>
        </authorList>
    </citation>
    <scope>NUCLEOTIDE SEQUENCE [LARGE SCALE GENOMIC DNA]</scope>
    <source>
        <strain evidence="1 2">K20C18050901</strain>
    </source>
</reference>
<proteinExistence type="predicted"/>
<dbReference type="AlphaFoldDB" id="A0A3E1NVZ0"/>
<dbReference type="Proteomes" id="UP000261174">
    <property type="component" value="Unassembled WGS sequence"/>
</dbReference>
<evidence type="ECO:0000313" key="2">
    <source>
        <dbReference type="Proteomes" id="UP000261174"/>
    </source>
</evidence>
<dbReference type="InterPro" id="IPR032720">
    <property type="entry name" value="Cys_rich_CWC"/>
</dbReference>
<accession>A0A3E1NVZ0</accession>
<gene>
    <name evidence="1" type="ORF">DXN04_25275</name>
</gene>
<sequence>MAEHETVSCPRCKQPFECRVGSILRCQCQAVTLNEEERIYIAEHYSGCLCASCMEEMKEQFKKQQFH</sequence>
<evidence type="ECO:0000313" key="1">
    <source>
        <dbReference type="EMBL" id="RFM32100.1"/>
    </source>
</evidence>
<dbReference type="OrthoDB" id="9800168at2"/>
<protein>
    <recommendedName>
        <fullName evidence="3">Cysteine-rich CWC family protein</fullName>
    </recommendedName>
</protein>
<name>A0A3E1NVZ0_9BACT</name>
<keyword evidence="2" id="KW-1185">Reference proteome</keyword>
<dbReference type="EMBL" id="QTJV01000010">
    <property type="protein sequence ID" value="RFM32100.1"/>
    <property type="molecule type" value="Genomic_DNA"/>
</dbReference>
<comment type="caution">
    <text evidence="1">The sequence shown here is derived from an EMBL/GenBank/DDBJ whole genome shotgun (WGS) entry which is preliminary data.</text>
</comment>
<organism evidence="1 2">
    <name type="scientific">Chitinophaga silvisoli</name>
    <dbReference type="NCBI Taxonomy" id="2291814"/>
    <lineage>
        <taxon>Bacteria</taxon>
        <taxon>Pseudomonadati</taxon>
        <taxon>Bacteroidota</taxon>
        <taxon>Chitinophagia</taxon>
        <taxon>Chitinophagales</taxon>
        <taxon>Chitinophagaceae</taxon>
        <taxon>Chitinophaga</taxon>
    </lineage>
</organism>
<dbReference type="Pfam" id="PF14375">
    <property type="entry name" value="Cys_rich_CWC"/>
    <property type="match status" value="1"/>
</dbReference>
<evidence type="ECO:0008006" key="3">
    <source>
        <dbReference type="Google" id="ProtNLM"/>
    </source>
</evidence>